<dbReference type="Proteomes" id="UP000018936">
    <property type="component" value="Unassembled WGS sequence"/>
</dbReference>
<dbReference type="EMBL" id="AZIM01002514">
    <property type="protein sequence ID" value="ETE63899.1"/>
    <property type="molecule type" value="Genomic_DNA"/>
</dbReference>
<keyword evidence="2" id="KW-0804">Transcription</keyword>
<feature type="non-terminal residue" evidence="2">
    <location>
        <position position="283"/>
    </location>
</feature>
<evidence type="ECO:0000313" key="2">
    <source>
        <dbReference type="EMBL" id="ETE63899.1"/>
    </source>
</evidence>
<protein>
    <submittedName>
        <fullName evidence="2">DNA-directed RNA polymerase, mitochondrial</fullName>
    </submittedName>
</protein>
<keyword evidence="3" id="KW-1185">Reference proteome</keyword>
<dbReference type="OrthoDB" id="9045101at2759"/>
<organism evidence="2 3">
    <name type="scientific">Ophiophagus hannah</name>
    <name type="common">King cobra</name>
    <name type="synonym">Naja hannah</name>
    <dbReference type="NCBI Taxonomy" id="8665"/>
    <lineage>
        <taxon>Eukaryota</taxon>
        <taxon>Metazoa</taxon>
        <taxon>Chordata</taxon>
        <taxon>Craniata</taxon>
        <taxon>Vertebrata</taxon>
        <taxon>Euteleostomi</taxon>
        <taxon>Lepidosauria</taxon>
        <taxon>Squamata</taxon>
        <taxon>Bifurcata</taxon>
        <taxon>Unidentata</taxon>
        <taxon>Episquamata</taxon>
        <taxon>Toxicofera</taxon>
        <taxon>Serpentes</taxon>
        <taxon>Colubroidea</taxon>
        <taxon>Elapidae</taxon>
        <taxon>Elapinae</taxon>
        <taxon>Ophiophagus</taxon>
    </lineage>
</organism>
<keyword evidence="2" id="KW-0240">DNA-directed RNA polymerase</keyword>
<evidence type="ECO:0000256" key="1">
    <source>
        <dbReference type="SAM" id="Coils"/>
    </source>
</evidence>
<reference evidence="2 3" key="1">
    <citation type="journal article" date="2013" name="Proc. Natl. Acad. Sci. U.S.A.">
        <title>The king cobra genome reveals dynamic gene evolution and adaptation in the snake venom system.</title>
        <authorList>
            <person name="Vonk F.J."/>
            <person name="Casewell N.R."/>
            <person name="Henkel C.V."/>
            <person name="Heimberg A.M."/>
            <person name="Jansen H.J."/>
            <person name="McCleary R.J."/>
            <person name="Kerkkamp H.M."/>
            <person name="Vos R.A."/>
            <person name="Guerreiro I."/>
            <person name="Calvete J.J."/>
            <person name="Wuster W."/>
            <person name="Woods A.E."/>
            <person name="Logan J.M."/>
            <person name="Harrison R.A."/>
            <person name="Castoe T.A."/>
            <person name="de Koning A.P."/>
            <person name="Pollock D.D."/>
            <person name="Yandell M."/>
            <person name="Calderon D."/>
            <person name="Renjifo C."/>
            <person name="Currier R.B."/>
            <person name="Salgado D."/>
            <person name="Pla D."/>
            <person name="Sanz L."/>
            <person name="Hyder A.S."/>
            <person name="Ribeiro J.M."/>
            <person name="Arntzen J.W."/>
            <person name="van den Thillart G.E."/>
            <person name="Boetzer M."/>
            <person name="Pirovano W."/>
            <person name="Dirks R.P."/>
            <person name="Spaink H.P."/>
            <person name="Duboule D."/>
            <person name="McGlinn E."/>
            <person name="Kini R.M."/>
            <person name="Richardson M.K."/>
        </authorList>
    </citation>
    <scope>NUCLEOTIDE SEQUENCE</scope>
    <source>
        <tissue evidence="2">Blood</tissue>
    </source>
</reference>
<gene>
    <name evidence="2" type="primary">POLRMT</name>
    <name evidence="2" type="ORF">L345_10332</name>
</gene>
<keyword evidence="1" id="KW-0175">Coiled coil</keyword>
<name>V8NNN3_OPHHA</name>
<dbReference type="GO" id="GO:0000428">
    <property type="term" value="C:DNA-directed RNA polymerase complex"/>
    <property type="evidence" value="ECO:0007669"/>
    <property type="project" value="UniProtKB-KW"/>
</dbReference>
<comment type="caution">
    <text evidence="2">The sequence shown here is derived from an EMBL/GenBank/DDBJ whole genome shotgun (WGS) entry which is preliminary data.</text>
</comment>
<dbReference type="AlphaFoldDB" id="V8NNN3"/>
<sequence length="283" mass="32175">MLKLQGTLLWGRGSLRVGMRCYSTRVKEESRKLWLHEQVELLEVLEARVKQLRADNESDILKPKIQVCQIKKFNYFPGAQVQKASTPQTAQGKPVPTRTIKANAWKAKVKMEKQASKVKRWDLNSRTLEAILSSNTLVEQAVKCSPKSVSKTTVDGSEAQLDSKIVLTGIQVWDRNQPPISSAVQASAEPVPMLNGRLLPEMKVFQDDIRMTILAYMDTSLFKGQKRKALKCLLYFHNTLGLKKFLTTQMFSLLMCHYAKQTHTVRLNPTWSVRKETPSTPFV</sequence>
<feature type="coiled-coil region" evidence="1">
    <location>
        <begin position="35"/>
        <end position="62"/>
    </location>
</feature>
<proteinExistence type="predicted"/>
<accession>V8NNN3</accession>
<evidence type="ECO:0000313" key="3">
    <source>
        <dbReference type="Proteomes" id="UP000018936"/>
    </source>
</evidence>